<dbReference type="InParanoid" id="A0A059A9S0"/>
<dbReference type="InterPro" id="IPR006447">
    <property type="entry name" value="Myb_dom_plants"/>
</dbReference>
<evidence type="ECO:0000313" key="7">
    <source>
        <dbReference type="EMBL" id="KCW50444.1"/>
    </source>
</evidence>
<gene>
    <name evidence="7" type="ORF">EUGRSUZ_J00182</name>
</gene>
<dbReference type="EMBL" id="KK198762">
    <property type="protein sequence ID" value="KCW50444.1"/>
    <property type="molecule type" value="Genomic_DNA"/>
</dbReference>
<accession>A0A059A9S0</accession>
<dbReference type="Gene3D" id="1.10.10.60">
    <property type="entry name" value="Homeodomain-like"/>
    <property type="match status" value="1"/>
</dbReference>
<dbReference type="KEGG" id="egr:104421051"/>
<feature type="region of interest" description="Disordered" evidence="5">
    <location>
        <begin position="384"/>
        <end position="404"/>
    </location>
</feature>
<keyword evidence="2" id="KW-0805">Transcription regulation</keyword>
<sequence>MKKMRNGESTQLTISSPCNKNRKEQDEDSYEEEEEEEEEVGMFKDGRRSSSNSTVDESGKNDGSKVKAGGSVRKYVRSKMPRLRWTPDLHLCFLHAVERLGGHERATPKLVLQLMNVKGLSIAHVKSHLQMYRSKKTDDPNQAIKDHGFFGDGGDHHVYNLSQLPLLQTFNHRPSSLRFMDASWRGMHNPNQLPGSPVFERFKIRHIVASAAGDINCGINKRFGPPNRDPIHVGHPSFDGEAATTTTAATCDHYREDHSKSSTLHKSWQKISQAQVATPSSTAKEPDLLRTIEDIRRREQATRACLFDDACGLSSVQEERSRSVLKRKGLDQNAVVDLDLSLRVARPKKEYMENGNNAVDSDLSLSLSPSSRSLFSKLSRLKEDNGDGGGDLKKQDASTLDLTL</sequence>
<dbReference type="Pfam" id="PF00249">
    <property type="entry name" value="Myb_DNA-binding"/>
    <property type="match status" value="1"/>
</dbReference>
<dbReference type="PANTHER" id="PTHR31314:SF164">
    <property type="entry name" value="HTH MYB-TYPE DOMAIN-CONTAINING PROTEIN"/>
    <property type="match status" value="1"/>
</dbReference>
<dbReference type="GO" id="GO:0003677">
    <property type="term" value="F:DNA binding"/>
    <property type="evidence" value="ECO:0007669"/>
    <property type="project" value="InterPro"/>
</dbReference>
<evidence type="ECO:0000256" key="3">
    <source>
        <dbReference type="ARBA" id="ARBA00023163"/>
    </source>
</evidence>
<feature type="compositionally biased region" description="Basic and acidic residues" evidence="5">
    <location>
        <begin position="384"/>
        <end position="396"/>
    </location>
</feature>
<name>A0A059A9S0_EUCGR</name>
<reference evidence="7" key="1">
    <citation type="submission" date="2013-07" db="EMBL/GenBank/DDBJ databases">
        <title>The genome of Eucalyptus grandis.</title>
        <authorList>
            <person name="Schmutz J."/>
            <person name="Hayes R."/>
            <person name="Myburg A."/>
            <person name="Tuskan G."/>
            <person name="Grattapaglia D."/>
            <person name="Rokhsar D.S."/>
        </authorList>
    </citation>
    <scope>NUCLEOTIDE SEQUENCE</scope>
    <source>
        <tissue evidence="7">Leaf extractions</tissue>
    </source>
</reference>
<protein>
    <recommendedName>
        <fullName evidence="6">HTH myb-type domain-containing protein</fullName>
    </recommendedName>
</protein>
<dbReference type="InterPro" id="IPR001005">
    <property type="entry name" value="SANT/Myb"/>
</dbReference>
<evidence type="ECO:0000256" key="4">
    <source>
        <dbReference type="ARBA" id="ARBA00023242"/>
    </source>
</evidence>
<dbReference type="PROSITE" id="PS51294">
    <property type="entry name" value="HTH_MYB"/>
    <property type="match status" value="1"/>
</dbReference>
<dbReference type="FunFam" id="1.10.10.60:FF:000002">
    <property type="entry name" value="Myb family transcription factor"/>
    <property type="match status" value="1"/>
</dbReference>
<dbReference type="eggNOG" id="ENOG502QU3M">
    <property type="taxonomic scope" value="Eukaryota"/>
</dbReference>
<dbReference type="Gramene" id="KCW50444">
    <property type="protein sequence ID" value="KCW50444"/>
    <property type="gene ID" value="EUGRSUZ_J00182"/>
</dbReference>
<keyword evidence="4" id="KW-0539">Nucleus</keyword>
<keyword evidence="3" id="KW-0804">Transcription</keyword>
<dbReference type="AlphaFoldDB" id="A0A059A9S0"/>
<dbReference type="FunCoup" id="A0A059A9S0">
    <property type="interactions" value="79"/>
</dbReference>
<dbReference type="InterPro" id="IPR009057">
    <property type="entry name" value="Homeodomain-like_sf"/>
</dbReference>
<evidence type="ECO:0000256" key="5">
    <source>
        <dbReference type="SAM" id="MobiDB-lite"/>
    </source>
</evidence>
<dbReference type="InterPro" id="IPR046955">
    <property type="entry name" value="PHR1-like"/>
</dbReference>
<feature type="domain" description="HTH myb-type" evidence="6">
    <location>
        <begin position="77"/>
        <end position="137"/>
    </location>
</feature>
<organism evidence="7">
    <name type="scientific">Eucalyptus grandis</name>
    <name type="common">Flooded gum</name>
    <dbReference type="NCBI Taxonomy" id="71139"/>
    <lineage>
        <taxon>Eukaryota</taxon>
        <taxon>Viridiplantae</taxon>
        <taxon>Streptophyta</taxon>
        <taxon>Embryophyta</taxon>
        <taxon>Tracheophyta</taxon>
        <taxon>Spermatophyta</taxon>
        <taxon>Magnoliopsida</taxon>
        <taxon>eudicotyledons</taxon>
        <taxon>Gunneridae</taxon>
        <taxon>Pentapetalae</taxon>
        <taxon>rosids</taxon>
        <taxon>malvids</taxon>
        <taxon>Myrtales</taxon>
        <taxon>Myrtaceae</taxon>
        <taxon>Myrtoideae</taxon>
        <taxon>Eucalypteae</taxon>
        <taxon>Eucalyptus</taxon>
    </lineage>
</organism>
<feature type="region of interest" description="Disordered" evidence="5">
    <location>
        <begin position="1"/>
        <end position="73"/>
    </location>
</feature>
<dbReference type="GO" id="GO:0003700">
    <property type="term" value="F:DNA-binding transcription factor activity"/>
    <property type="evidence" value="ECO:0007669"/>
    <property type="project" value="InterPro"/>
</dbReference>
<proteinExistence type="predicted"/>
<dbReference type="PANTHER" id="PTHR31314">
    <property type="entry name" value="MYB FAMILY TRANSCRIPTION FACTOR PHL7-LIKE"/>
    <property type="match status" value="1"/>
</dbReference>
<evidence type="ECO:0000256" key="1">
    <source>
        <dbReference type="ARBA" id="ARBA00004123"/>
    </source>
</evidence>
<feature type="compositionally biased region" description="Acidic residues" evidence="5">
    <location>
        <begin position="26"/>
        <end position="40"/>
    </location>
</feature>
<dbReference type="STRING" id="71139.A0A059A9S0"/>
<dbReference type="SUPFAM" id="SSF46689">
    <property type="entry name" value="Homeodomain-like"/>
    <property type="match status" value="1"/>
</dbReference>
<comment type="subcellular location">
    <subcellularLocation>
        <location evidence="1">Nucleus</location>
    </subcellularLocation>
</comment>
<dbReference type="InterPro" id="IPR017930">
    <property type="entry name" value="Myb_dom"/>
</dbReference>
<evidence type="ECO:0000259" key="6">
    <source>
        <dbReference type="PROSITE" id="PS51294"/>
    </source>
</evidence>
<feature type="compositionally biased region" description="Polar residues" evidence="5">
    <location>
        <begin position="7"/>
        <end position="19"/>
    </location>
</feature>
<evidence type="ECO:0000256" key="2">
    <source>
        <dbReference type="ARBA" id="ARBA00023015"/>
    </source>
</evidence>
<dbReference type="NCBIfam" id="TIGR01557">
    <property type="entry name" value="myb_SHAQKYF"/>
    <property type="match status" value="1"/>
</dbReference>
<dbReference type="OrthoDB" id="551907at2759"/>
<dbReference type="GO" id="GO:0005634">
    <property type="term" value="C:nucleus"/>
    <property type="evidence" value="ECO:0007669"/>
    <property type="project" value="UniProtKB-SubCell"/>
</dbReference>